<reference evidence="2 3" key="1">
    <citation type="submission" date="2019-02" db="EMBL/GenBank/DDBJ databases">
        <title>The draft genome of Kosakonia quasisacchari strain WCHKQ120001.</title>
        <authorList>
            <person name="Wang C."/>
            <person name="Feng Y."/>
            <person name="Zong Z."/>
        </authorList>
    </citation>
    <scope>NUCLEOTIDE SEQUENCE [LARGE SCALE GENOMIC DNA]</scope>
    <source>
        <strain evidence="2 3">WCHKQ120001</strain>
    </source>
</reference>
<organism evidence="2 3">
    <name type="scientific">Kosakonia quasisacchari</name>
    <dbReference type="NCBI Taxonomy" id="2529380"/>
    <lineage>
        <taxon>Bacteria</taxon>
        <taxon>Pseudomonadati</taxon>
        <taxon>Pseudomonadota</taxon>
        <taxon>Gammaproteobacteria</taxon>
        <taxon>Enterobacterales</taxon>
        <taxon>Enterobacteriaceae</taxon>
        <taxon>Kosakonia</taxon>
    </lineage>
</organism>
<gene>
    <name evidence="2" type="ORF">E0L21_17345</name>
</gene>
<feature type="transmembrane region" description="Helical" evidence="1">
    <location>
        <begin position="26"/>
        <end position="48"/>
    </location>
</feature>
<accession>A0A4R0H298</accession>
<evidence type="ECO:0000313" key="2">
    <source>
        <dbReference type="EMBL" id="TCC02422.1"/>
    </source>
</evidence>
<protein>
    <submittedName>
        <fullName evidence="2">Uncharacterized protein</fullName>
    </submittedName>
</protein>
<dbReference type="AlphaFoldDB" id="A0A4R0H298"/>
<keyword evidence="1" id="KW-0812">Transmembrane</keyword>
<keyword evidence="1" id="KW-1133">Transmembrane helix</keyword>
<dbReference type="Proteomes" id="UP000291793">
    <property type="component" value="Unassembled WGS sequence"/>
</dbReference>
<dbReference type="EMBL" id="SJOP01000016">
    <property type="protein sequence ID" value="TCC02422.1"/>
    <property type="molecule type" value="Genomic_DNA"/>
</dbReference>
<dbReference type="OrthoDB" id="6629734at2"/>
<evidence type="ECO:0000313" key="3">
    <source>
        <dbReference type="Proteomes" id="UP000291793"/>
    </source>
</evidence>
<keyword evidence="3" id="KW-1185">Reference proteome</keyword>
<name>A0A4R0H298_9ENTR</name>
<feature type="transmembrane region" description="Helical" evidence="1">
    <location>
        <begin position="68"/>
        <end position="86"/>
    </location>
</feature>
<dbReference type="RefSeq" id="WP_131411653.1">
    <property type="nucleotide sequence ID" value="NZ_CATKPI010000001.1"/>
</dbReference>
<keyword evidence="1" id="KW-0472">Membrane</keyword>
<comment type="caution">
    <text evidence="2">The sequence shown here is derived from an EMBL/GenBank/DDBJ whole genome shotgun (WGS) entry which is preliminary data.</text>
</comment>
<evidence type="ECO:0000256" key="1">
    <source>
        <dbReference type="SAM" id="Phobius"/>
    </source>
</evidence>
<proteinExistence type="predicted"/>
<sequence length="96" mass="11314">MRFYIATYRNAFRCSYILSGKQLAKFMLYSVVVFALLIGLYLLAWQVVIYTPMMEYLTAPGVMQFSTYAVHFFQVIVLLPMVIHLLKMMAAYFFRK</sequence>